<dbReference type="InterPro" id="IPR006680">
    <property type="entry name" value="Amidohydro-rel"/>
</dbReference>
<evidence type="ECO:0000313" key="2">
    <source>
        <dbReference type="EMBL" id="CAB9519158.1"/>
    </source>
</evidence>
<dbReference type="Pfam" id="PF01979">
    <property type="entry name" value="Amidohydro_1"/>
    <property type="match status" value="1"/>
</dbReference>
<dbReference type="PANTHER" id="PTHR43135">
    <property type="entry name" value="ALPHA-D-RIBOSE 1-METHYLPHOSPHONATE 5-TRIPHOSPHATE DIPHOSPHATASE"/>
    <property type="match status" value="1"/>
</dbReference>
<accession>A0A9N8HL25</accession>
<feature type="domain" description="Amidohydrolase-related" evidence="1">
    <location>
        <begin position="63"/>
        <end position="232"/>
    </location>
</feature>
<reference evidence="2" key="1">
    <citation type="submission" date="2020-06" db="EMBL/GenBank/DDBJ databases">
        <authorList>
            <consortium name="Plant Systems Biology data submission"/>
        </authorList>
    </citation>
    <scope>NUCLEOTIDE SEQUENCE</scope>
    <source>
        <strain evidence="2">D6</strain>
    </source>
</reference>
<gene>
    <name evidence="2" type="ORF">SEMRO_993_G228960.1</name>
</gene>
<name>A0A9N8HL25_9STRA</name>
<comment type="caution">
    <text evidence="2">The sequence shown here is derived from an EMBL/GenBank/DDBJ whole genome shotgun (WGS) entry which is preliminary data.</text>
</comment>
<dbReference type="GO" id="GO:0016810">
    <property type="term" value="F:hydrolase activity, acting on carbon-nitrogen (but not peptide) bonds"/>
    <property type="evidence" value="ECO:0007669"/>
    <property type="project" value="InterPro"/>
</dbReference>
<sequence>MQYKGVLSNCSVINVATGDVRKQQSIAIALDGTIAKIGPSDADFFASLPIGSAELLLDCQGGFVIPGLIDCHVRVTAFTGNFAVLERTSPSYVTACALRELEATLKRGITTIRDAGGADHGLARALQENICQGPRLLFCGKALSQTGGHGDQRAPGDFVKAFDCTCAGLGRICDGDAQVRKAARDEIRKGATHIKVMAGGGVASPTDRITSTQFSLMELKAIVEEAQAANIHLGRFSAFKLQR</sequence>
<dbReference type="Proteomes" id="UP001153069">
    <property type="component" value="Unassembled WGS sequence"/>
</dbReference>
<dbReference type="SUPFAM" id="SSF51338">
    <property type="entry name" value="Composite domain of metallo-dependent hydrolases"/>
    <property type="match status" value="1"/>
</dbReference>
<dbReference type="InterPro" id="IPR032466">
    <property type="entry name" value="Metal_Hydrolase"/>
</dbReference>
<evidence type="ECO:0000259" key="1">
    <source>
        <dbReference type="Pfam" id="PF01979"/>
    </source>
</evidence>
<dbReference type="OrthoDB" id="194468at2759"/>
<dbReference type="InterPro" id="IPR051781">
    <property type="entry name" value="Metallo-dep_Hydrolase"/>
</dbReference>
<proteinExistence type="predicted"/>
<dbReference type="AlphaFoldDB" id="A0A9N8HL25"/>
<evidence type="ECO:0000313" key="3">
    <source>
        <dbReference type="Proteomes" id="UP001153069"/>
    </source>
</evidence>
<dbReference type="Gene3D" id="3.20.20.140">
    <property type="entry name" value="Metal-dependent hydrolases"/>
    <property type="match status" value="1"/>
</dbReference>
<protein>
    <submittedName>
        <fullName evidence="2">Amidohydrolase</fullName>
    </submittedName>
</protein>
<dbReference type="EMBL" id="CAICTM010000991">
    <property type="protein sequence ID" value="CAB9519158.1"/>
    <property type="molecule type" value="Genomic_DNA"/>
</dbReference>
<keyword evidence="3" id="KW-1185">Reference proteome</keyword>
<dbReference type="InterPro" id="IPR011059">
    <property type="entry name" value="Metal-dep_hydrolase_composite"/>
</dbReference>
<dbReference type="SUPFAM" id="SSF51556">
    <property type="entry name" value="Metallo-dependent hydrolases"/>
    <property type="match status" value="1"/>
</dbReference>
<dbReference type="PANTHER" id="PTHR43135:SF3">
    <property type="entry name" value="ALPHA-D-RIBOSE 1-METHYLPHOSPHONATE 5-TRIPHOSPHATE DIPHOSPHATASE"/>
    <property type="match status" value="1"/>
</dbReference>
<organism evidence="2 3">
    <name type="scientific">Seminavis robusta</name>
    <dbReference type="NCBI Taxonomy" id="568900"/>
    <lineage>
        <taxon>Eukaryota</taxon>
        <taxon>Sar</taxon>
        <taxon>Stramenopiles</taxon>
        <taxon>Ochrophyta</taxon>
        <taxon>Bacillariophyta</taxon>
        <taxon>Bacillariophyceae</taxon>
        <taxon>Bacillariophycidae</taxon>
        <taxon>Naviculales</taxon>
        <taxon>Naviculaceae</taxon>
        <taxon>Seminavis</taxon>
    </lineage>
</organism>